<dbReference type="GO" id="GO:0000781">
    <property type="term" value="C:chromosome, telomeric region"/>
    <property type="evidence" value="ECO:0007669"/>
    <property type="project" value="UniProtKB-SubCell"/>
</dbReference>
<evidence type="ECO:0000256" key="4">
    <source>
        <dbReference type="ARBA" id="ARBA00022454"/>
    </source>
</evidence>
<keyword evidence="11" id="KW-1185">Reference proteome</keyword>
<evidence type="ECO:0000256" key="5">
    <source>
        <dbReference type="ARBA" id="ARBA00022895"/>
    </source>
</evidence>
<evidence type="ECO:0000256" key="8">
    <source>
        <dbReference type="SAM" id="MobiDB-lite"/>
    </source>
</evidence>
<feature type="compositionally biased region" description="Polar residues" evidence="8">
    <location>
        <begin position="169"/>
        <end position="180"/>
    </location>
</feature>
<gene>
    <name evidence="10" type="ORF">BMF94_2038</name>
</gene>
<dbReference type="InterPro" id="IPR032042">
    <property type="entry name" value="POT1PC"/>
</dbReference>
<dbReference type="Proteomes" id="UP000237144">
    <property type="component" value="Unassembled WGS sequence"/>
</dbReference>
<comment type="caution">
    <text evidence="10">The sequence shown here is derived from an EMBL/GenBank/DDBJ whole genome shotgun (WGS) entry which is preliminary data.</text>
</comment>
<name>A0A2S5BE62_9BASI</name>
<dbReference type="Gene3D" id="2.40.50.140">
    <property type="entry name" value="Nucleic acid-binding proteins"/>
    <property type="match status" value="2"/>
</dbReference>
<keyword evidence="6" id="KW-0238">DNA-binding</keyword>
<comment type="similarity">
    <text evidence="3">Belongs to the telombin family.</text>
</comment>
<dbReference type="SUPFAM" id="SSF50249">
    <property type="entry name" value="Nucleic acid-binding proteins"/>
    <property type="match status" value="1"/>
</dbReference>
<organism evidence="10 11">
    <name type="scientific">Rhodotorula taiwanensis</name>
    <dbReference type="NCBI Taxonomy" id="741276"/>
    <lineage>
        <taxon>Eukaryota</taxon>
        <taxon>Fungi</taxon>
        <taxon>Dikarya</taxon>
        <taxon>Basidiomycota</taxon>
        <taxon>Pucciniomycotina</taxon>
        <taxon>Microbotryomycetes</taxon>
        <taxon>Sporidiobolales</taxon>
        <taxon>Sporidiobolaceae</taxon>
        <taxon>Rhodotorula</taxon>
    </lineage>
</organism>
<dbReference type="Pfam" id="PF16686">
    <property type="entry name" value="POT1PC"/>
    <property type="match status" value="1"/>
</dbReference>
<dbReference type="STRING" id="741276.A0A2S5BE62"/>
<sequence length="612" mass="66500">MTQPSAANETRPAIVPLALSAILNEPLPALGAFRGRVTDKRPHSKHTQLAQLTLAAVDRVEPIGSAFRVELKGSWADKAVRRLMKGDILVLLTTGMVILGNEGNKTQGNGAPRVRFDQGVTGWIRRKDGSEELWSFPDPERRSKPLSAATQPKSQSIPSTPSISATSSERTTAPSAPTNTADPAAVLLAAPSVDAETAPPTVPKVVHSAPYEGSRSRKRQRRDETLGWGLVTPGPRYLSLEALQELSQTTVRAALPAKRASIIAIVASVSDICPPKEDASVQNWYRQFRIVDPTKMDEAIELQWYWPTREGLPDLSAGQILLARNLLVRALPNGSPMLLSGSFSKTAHAILAPDLFRLKPPPGVAPATMSVGSSAQGVKDDVWVVEPSPEEVAYVRRLADWARRNSSTVDSARAKTAATAVSREETSNGSAPAVKVLPAAAGRPLLHVRDVEEGKFCDLLGMVTKIHTPAKLGTVPSNQAVSLYLTDYTPHARLHEYPDPSPVGLPGRLVLQISLFGSTSAPLAALMDVRTGEVKRGRLVWVRNVRVKLNRVGGLEGTLVEETNPKFRTRANVEVVDLRKKDHEEKWGPRAREIQSRHREYWAARSLLGARI</sequence>
<evidence type="ECO:0000259" key="9">
    <source>
        <dbReference type="Pfam" id="PF16686"/>
    </source>
</evidence>
<proteinExistence type="inferred from homology"/>
<protein>
    <recommendedName>
        <fullName evidence="9">Protection of telomeres protein 1 ssDNA-binding domain-containing protein</fullName>
    </recommendedName>
</protein>
<dbReference type="OrthoDB" id="2186770at2759"/>
<evidence type="ECO:0000256" key="7">
    <source>
        <dbReference type="ARBA" id="ARBA00023242"/>
    </source>
</evidence>
<dbReference type="GO" id="GO:0043047">
    <property type="term" value="F:single-stranded telomeric DNA binding"/>
    <property type="evidence" value="ECO:0007669"/>
    <property type="project" value="InterPro"/>
</dbReference>
<reference evidence="10 11" key="1">
    <citation type="journal article" date="2018" name="Front. Microbiol.">
        <title>Prospects for Fungal Bioremediation of Acidic Radioactive Waste Sites: Characterization and Genome Sequence of Rhodotorula taiwanensis MD1149.</title>
        <authorList>
            <person name="Tkavc R."/>
            <person name="Matrosova V.Y."/>
            <person name="Grichenko O.E."/>
            <person name="Gostincar C."/>
            <person name="Volpe R.P."/>
            <person name="Klimenkova P."/>
            <person name="Gaidamakova E.K."/>
            <person name="Zhou C.E."/>
            <person name="Stewart B.J."/>
            <person name="Lyman M.G."/>
            <person name="Malfatti S.A."/>
            <person name="Rubinfeld B."/>
            <person name="Courtot M."/>
            <person name="Singh J."/>
            <person name="Dalgard C.L."/>
            <person name="Hamilton T."/>
            <person name="Frey K.G."/>
            <person name="Gunde-Cimerman N."/>
            <person name="Dugan L."/>
            <person name="Daly M.J."/>
        </authorList>
    </citation>
    <scope>NUCLEOTIDE SEQUENCE [LARGE SCALE GENOMIC DNA]</scope>
    <source>
        <strain evidence="10 11">MD1149</strain>
    </source>
</reference>
<accession>A0A2S5BE62</accession>
<evidence type="ECO:0000313" key="11">
    <source>
        <dbReference type="Proteomes" id="UP000237144"/>
    </source>
</evidence>
<keyword evidence="5" id="KW-0779">Telomere</keyword>
<comment type="subcellular location">
    <subcellularLocation>
        <location evidence="2">Chromosome</location>
        <location evidence="2">Telomere</location>
    </subcellularLocation>
    <subcellularLocation>
        <location evidence="1">Nucleus</location>
    </subcellularLocation>
</comment>
<feature type="region of interest" description="Disordered" evidence="8">
    <location>
        <begin position="131"/>
        <end position="180"/>
    </location>
</feature>
<dbReference type="AlphaFoldDB" id="A0A2S5BE62"/>
<evidence type="ECO:0000256" key="3">
    <source>
        <dbReference type="ARBA" id="ARBA00008442"/>
    </source>
</evidence>
<evidence type="ECO:0000256" key="2">
    <source>
        <dbReference type="ARBA" id="ARBA00004574"/>
    </source>
</evidence>
<evidence type="ECO:0000256" key="1">
    <source>
        <dbReference type="ARBA" id="ARBA00004123"/>
    </source>
</evidence>
<feature type="region of interest" description="Disordered" evidence="8">
    <location>
        <begin position="195"/>
        <end position="225"/>
    </location>
</feature>
<evidence type="ECO:0000256" key="6">
    <source>
        <dbReference type="ARBA" id="ARBA00023125"/>
    </source>
</evidence>
<dbReference type="GO" id="GO:0005634">
    <property type="term" value="C:nucleus"/>
    <property type="evidence" value="ECO:0007669"/>
    <property type="project" value="UniProtKB-SubCell"/>
</dbReference>
<dbReference type="InterPro" id="IPR012340">
    <property type="entry name" value="NA-bd_OB-fold"/>
</dbReference>
<evidence type="ECO:0000313" key="10">
    <source>
        <dbReference type="EMBL" id="POY75062.1"/>
    </source>
</evidence>
<dbReference type="EMBL" id="PJQD01000020">
    <property type="protein sequence ID" value="POY75062.1"/>
    <property type="molecule type" value="Genomic_DNA"/>
</dbReference>
<keyword evidence="7" id="KW-0539">Nucleus</keyword>
<keyword evidence="4" id="KW-0158">Chromosome</keyword>
<feature type="compositionally biased region" description="Low complexity" evidence="8">
    <location>
        <begin position="150"/>
        <end position="168"/>
    </location>
</feature>
<feature type="domain" description="Protection of telomeres protein 1 ssDNA-binding" evidence="9">
    <location>
        <begin position="448"/>
        <end position="603"/>
    </location>
</feature>